<dbReference type="Gene3D" id="3.20.20.100">
    <property type="entry name" value="NADP-dependent oxidoreductase domain"/>
    <property type="match status" value="1"/>
</dbReference>
<accession>A0A6V8KTD3</accession>
<protein>
    <recommendedName>
        <fullName evidence="1">NADP-dependent oxidoreductase domain-containing protein</fullName>
    </recommendedName>
</protein>
<gene>
    <name evidence="2" type="ORF">Prum_007260</name>
</gene>
<proteinExistence type="predicted"/>
<dbReference type="InterPro" id="IPR023210">
    <property type="entry name" value="NADP_OxRdtase_dom"/>
</dbReference>
<comment type="caution">
    <text evidence="2">The sequence shown here is derived from an EMBL/GenBank/DDBJ whole genome shotgun (WGS) entry which is preliminary data.</text>
</comment>
<sequence>MANQQWSFGGDLSVNRVGYGTMKLTGWPRGERPDQDTALAILRRAVELGVNHLDTSNYYARDGVAANELIRTALHPYPDDLVIVTKVGALVEGHDITRPPPSNAASPPKVCAAASRQTCAHSAWTSSTW</sequence>
<dbReference type="PANTHER" id="PTHR43312">
    <property type="entry name" value="D-THREO-ALDOSE 1-DEHYDROGENASE"/>
    <property type="match status" value="1"/>
</dbReference>
<dbReference type="Proteomes" id="UP000482960">
    <property type="component" value="Unassembled WGS sequence"/>
</dbReference>
<dbReference type="AlphaFoldDB" id="A0A6V8KTD3"/>
<dbReference type="PANTHER" id="PTHR43312:SF1">
    <property type="entry name" value="NADP-DEPENDENT OXIDOREDUCTASE DOMAIN-CONTAINING PROTEIN"/>
    <property type="match status" value="1"/>
</dbReference>
<dbReference type="InterPro" id="IPR036812">
    <property type="entry name" value="NAD(P)_OxRdtase_dom_sf"/>
</dbReference>
<dbReference type="EMBL" id="BLPG01000001">
    <property type="protein sequence ID" value="GFJ87084.1"/>
    <property type="molecule type" value="Genomic_DNA"/>
</dbReference>
<evidence type="ECO:0000313" key="2">
    <source>
        <dbReference type="EMBL" id="GFJ87084.1"/>
    </source>
</evidence>
<keyword evidence="3" id="KW-1185">Reference proteome</keyword>
<dbReference type="SUPFAM" id="SSF51430">
    <property type="entry name" value="NAD(P)-linked oxidoreductase"/>
    <property type="match status" value="1"/>
</dbReference>
<organism evidence="2 3">
    <name type="scientific">Phytohabitans rumicis</name>
    <dbReference type="NCBI Taxonomy" id="1076125"/>
    <lineage>
        <taxon>Bacteria</taxon>
        <taxon>Bacillati</taxon>
        <taxon>Actinomycetota</taxon>
        <taxon>Actinomycetes</taxon>
        <taxon>Micromonosporales</taxon>
        <taxon>Micromonosporaceae</taxon>
    </lineage>
</organism>
<reference evidence="2 3" key="1">
    <citation type="submission" date="2020-03" db="EMBL/GenBank/DDBJ databases">
        <title>Whole genome shotgun sequence of Phytohabitans rumicis NBRC 108638.</title>
        <authorList>
            <person name="Komaki H."/>
            <person name="Tamura T."/>
        </authorList>
    </citation>
    <scope>NUCLEOTIDE SEQUENCE [LARGE SCALE GENOMIC DNA]</scope>
    <source>
        <strain evidence="2 3">NBRC 108638</strain>
    </source>
</reference>
<dbReference type="InterPro" id="IPR053135">
    <property type="entry name" value="AKR2_Oxidoreductase"/>
</dbReference>
<name>A0A6V8KTD3_9ACTN</name>
<feature type="domain" description="NADP-dependent oxidoreductase" evidence="1">
    <location>
        <begin position="17"/>
        <end position="103"/>
    </location>
</feature>
<dbReference type="RefSeq" id="WP_308785327.1">
    <property type="nucleotide sequence ID" value="NZ_BLPG01000001.1"/>
</dbReference>
<evidence type="ECO:0000313" key="3">
    <source>
        <dbReference type="Proteomes" id="UP000482960"/>
    </source>
</evidence>
<reference evidence="2 3" key="2">
    <citation type="submission" date="2020-03" db="EMBL/GenBank/DDBJ databases">
        <authorList>
            <person name="Ichikawa N."/>
            <person name="Kimura A."/>
            <person name="Kitahashi Y."/>
            <person name="Uohara A."/>
        </authorList>
    </citation>
    <scope>NUCLEOTIDE SEQUENCE [LARGE SCALE GENOMIC DNA]</scope>
    <source>
        <strain evidence="2 3">NBRC 108638</strain>
    </source>
</reference>
<evidence type="ECO:0000259" key="1">
    <source>
        <dbReference type="Pfam" id="PF00248"/>
    </source>
</evidence>
<dbReference type="Pfam" id="PF00248">
    <property type="entry name" value="Aldo_ket_red"/>
    <property type="match status" value="1"/>
</dbReference>